<dbReference type="GO" id="GO:0008270">
    <property type="term" value="F:zinc ion binding"/>
    <property type="evidence" value="ECO:0007669"/>
    <property type="project" value="UniProtKB-KW"/>
</dbReference>
<dbReference type="SMART" id="SM00343">
    <property type="entry name" value="ZnF_C2HC"/>
    <property type="match status" value="1"/>
</dbReference>
<evidence type="ECO:0000256" key="14">
    <source>
        <dbReference type="ARBA" id="ARBA00046943"/>
    </source>
</evidence>
<keyword evidence="5 15" id="KW-0507">mRNA processing</keyword>
<dbReference type="InterPro" id="IPR036875">
    <property type="entry name" value="Znf_CCHC_sf"/>
</dbReference>
<feature type="compositionally biased region" description="Basic and acidic residues" evidence="18">
    <location>
        <begin position="416"/>
        <end position="441"/>
    </location>
</feature>
<comment type="function">
    <text evidence="13">Possesses 5'-&gt;3' exoribonuclease activity. Required for the processing of nuclear mRNA and rRNA precursors. May promote the termination of transcription by RNA polymerase II. Essential for vegetative cell growth and chromosome segregation.</text>
</comment>
<dbReference type="PIRSF" id="PIRSF037239">
    <property type="entry name" value="Exonuclease_Xrn2"/>
    <property type="match status" value="1"/>
</dbReference>
<evidence type="ECO:0000256" key="18">
    <source>
        <dbReference type="SAM" id="MobiDB-lite"/>
    </source>
</evidence>
<keyword evidence="4" id="KW-0698">rRNA processing</keyword>
<evidence type="ECO:0000256" key="13">
    <source>
        <dbReference type="ARBA" id="ARBA00046137"/>
    </source>
</evidence>
<keyword evidence="16" id="KW-0479">Metal-binding</keyword>
<dbReference type="Pfam" id="PF03159">
    <property type="entry name" value="XRN_N"/>
    <property type="match status" value="1"/>
</dbReference>
<dbReference type="GO" id="GO:0006397">
    <property type="term" value="P:mRNA processing"/>
    <property type="evidence" value="ECO:0007669"/>
    <property type="project" value="UniProtKB-UniRule"/>
</dbReference>
<sequence>MGVPALFRWLSQKYPKIISPVIEEQPKEIDGHVIPVDATKPNPNGWETDNLYLDMNGIVHPCTHPEGKPPPANEAEMMVEVFKYTDRVVNMARPRKLLMIAVDGVAPRAKMNQQRSRRFRSAQDAKIAEEAKRKASLEEQKKLAEASQVNAELMEEVIKKTWDSNVITPGTPFMDILSASLQYWVQYKLNTDPAWEKMKIIISDATVPGEGEHKIMEFIRSQRSCPEHDPNTHHVIYGLDADLIMLSLATHEPHFRVLREDVFFNDAKPGTCRLCGQPGHMAASCTGKPKEKNDEFDEKGKTPSLKPFIWLHVPVLREYLAIEMHVPQQQFPFDLERALDDWVFMCFFVGNDFLPHLPSLDVRENGIDTLISIWRENIPIMGGYLTKDGHVDLAKAQLILQGLAKQEPAIFKRRKQNEDRREENNKRRQEERERRDKEHQVKRVKATTADPPRGVADLPLFKPQQGDLTREERELTQMMVNNRGLLYKADNENKSAAAVIRASLAAKSTISVPNESAAPNSKKRKSMEAAKSSKKDKEDGEGEGDNEEEEASAASDEAEKEKEEDPSADNVRLWEEGFAERYYEQKFHVAPNDYEFRHEVARKYTEGLAWVLLYYFQGCPSWTWYYPYHYAPFAEDFVDIDKLELNFNKGKPFKPYEQLMGVLPASSNHAIPEVFHSLMTDPDSEIIDFYPEDFPIDMNGKKQAWQGVALLPFIDEKRLLEAMKKKYPLLSDADRARNEMGHAFLFISDKHPLYEEVASKFYSKKQSADKLKLNMRVSDNLGGKVERNELYVPHGSLPAPVEGVDLPELDENHAMSLIYTIPKSMHTHKSMLLRGVQFPPPALDKTDVEATRNRSLRGGRGGYGGGRGGRGGRGGGYGSNDRPNPFAAHINPGFVPPPPPGAPGGGYGGGPQQGMYSSHQYQSQQQSYGPRGGSSYQPRGGRGGYVNEFSSQYSYGSGSYGRGGGGGYNQNRDYPAERDRGYGGGRGGGNSYNGGGYGYGGGRGGRGGGDYYRGGGGRGGYGRY</sequence>
<comment type="subcellular location">
    <subcellularLocation>
        <location evidence="1">Nucleus</location>
    </subcellularLocation>
</comment>
<reference evidence="20 21" key="1">
    <citation type="journal article" date="2016" name="Genome Biol. Evol.">
        <title>Divergent and convergent evolution of fungal pathogenicity.</title>
        <authorList>
            <person name="Shang Y."/>
            <person name="Xiao G."/>
            <person name="Zheng P."/>
            <person name="Cen K."/>
            <person name="Zhan S."/>
            <person name="Wang C."/>
        </authorList>
    </citation>
    <scope>NUCLEOTIDE SEQUENCE [LARGE SCALE GENOMIC DNA]</scope>
    <source>
        <strain evidence="20 21">ARSEF 7405</strain>
    </source>
</reference>
<dbReference type="GO" id="GO:0000956">
    <property type="term" value="P:nuclear-transcribed mRNA catabolic process"/>
    <property type="evidence" value="ECO:0007669"/>
    <property type="project" value="EnsemblFungi"/>
</dbReference>
<keyword evidence="16" id="KW-0862">Zinc</keyword>
<dbReference type="EC" id="3.1.13.-" evidence="15"/>
<gene>
    <name evidence="20" type="ORF">AAP_02667</name>
</gene>
<dbReference type="Pfam" id="PF17846">
    <property type="entry name" value="XRN_M"/>
    <property type="match status" value="1"/>
</dbReference>
<feature type="compositionally biased region" description="Low complexity" evidence="18">
    <location>
        <begin position="913"/>
        <end position="937"/>
    </location>
</feature>
<dbReference type="GO" id="GO:0005634">
    <property type="term" value="C:nucleus"/>
    <property type="evidence" value="ECO:0007669"/>
    <property type="project" value="UniProtKB-SubCell"/>
</dbReference>
<feature type="region of interest" description="Disordered" evidence="18">
    <location>
        <begin position="509"/>
        <end position="570"/>
    </location>
</feature>
<organism evidence="20 21">
    <name type="scientific">Ascosphaera apis ARSEF 7405</name>
    <dbReference type="NCBI Taxonomy" id="392613"/>
    <lineage>
        <taxon>Eukaryota</taxon>
        <taxon>Fungi</taxon>
        <taxon>Dikarya</taxon>
        <taxon>Ascomycota</taxon>
        <taxon>Pezizomycotina</taxon>
        <taxon>Eurotiomycetes</taxon>
        <taxon>Eurotiomycetidae</taxon>
        <taxon>Onygenales</taxon>
        <taxon>Ascosphaeraceae</taxon>
        <taxon>Ascosphaera</taxon>
    </lineage>
</organism>
<dbReference type="FunFam" id="3.40.50.12390:FF:000003">
    <property type="entry name" value="5'-3' exoribonuclease"/>
    <property type="match status" value="1"/>
</dbReference>
<feature type="domain" description="CCHC-type" evidence="19">
    <location>
        <begin position="272"/>
        <end position="285"/>
    </location>
</feature>
<evidence type="ECO:0000259" key="19">
    <source>
        <dbReference type="PROSITE" id="PS50158"/>
    </source>
</evidence>
<dbReference type="SUPFAM" id="SSF57756">
    <property type="entry name" value="Retrovirus zinc finger-like domains"/>
    <property type="match status" value="1"/>
</dbReference>
<keyword evidence="6 15" id="KW-0540">Nuclease</keyword>
<keyword evidence="11" id="KW-0804">Transcription</keyword>
<dbReference type="InterPro" id="IPR017151">
    <property type="entry name" value="Xrn2/3/4"/>
</dbReference>
<dbReference type="PANTHER" id="PTHR12341">
    <property type="entry name" value="5'-&gt;3' EXORIBONUCLEASE"/>
    <property type="match status" value="1"/>
</dbReference>
<dbReference type="Gene3D" id="3.40.50.12390">
    <property type="match status" value="2"/>
</dbReference>
<feature type="compositionally biased region" description="Gly residues" evidence="18">
    <location>
        <begin position="958"/>
        <end position="968"/>
    </location>
</feature>
<evidence type="ECO:0000256" key="8">
    <source>
        <dbReference type="ARBA" id="ARBA00022839"/>
    </source>
</evidence>
<feature type="region of interest" description="Disordered" evidence="18">
    <location>
        <begin position="843"/>
        <end position="1024"/>
    </location>
</feature>
<dbReference type="GO" id="GO:0006353">
    <property type="term" value="P:DNA-templated transcription termination"/>
    <property type="evidence" value="ECO:0007669"/>
    <property type="project" value="UniProtKB-KW"/>
</dbReference>
<evidence type="ECO:0000256" key="7">
    <source>
        <dbReference type="ARBA" id="ARBA00022801"/>
    </source>
</evidence>
<dbReference type="GO" id="GO:0004534">
    <property type="term" value="F:5'-3' RNA exonuclease activity"/>
    <property type="evidence" value="ECO:0007669"/>
    <property type="project" value="UniProtKB-UniRule"/>
</dbReference>
<comment type="caution">
    <text evidence="20">The sequence shown here is derived from an EMBL/GenBank/DDBJ whole genome shotgun (WGS) entry which is preliminary data.</text>
</comment>
<keyword evidence="10 17" id="KW-0175">Coiled coil</keyword>
<dbReference type="GO" id="GO:0180037">
    <property type="term" value="P:rapid tRNA decay"/>
    <property type="evidence" value="ECO:0007669"/>
    <property type="project" value="EnsemblFungi"/>
</dbReference>
<feature type="region of interest" description="Disordered" evidence="18">
    <location>
        <begin position="410"/>
        <end position="467"/>
    </location>
</feature>
<evidence type="ECO:0000313" key="20">
    <source>
        <dbReference type="EMBL" id="KZZ93201.1"/>
    </source>
</evidence>
<protein>
    <recommendedName>
        <fullName evidence="15">5'-3' exoribonuclease</fullName>
        <ecNumber evidence="15">3.1.13.-</ecNumber>
    </recommendedName>
</protein>
<dbReference type="VEuPathDB" id="FungiDB:AAP_02667"/>
<dbReference type="PROSITE" id="PS50158">
    <property type="entry name" value="ZF_CCHC"/>
    <property type="match status" value="1"/>
</dbReference>
<name>A0A167ZWZ5_9EURO</name>
<dbReference type="CDD" id="cd18673">
    <property type="entry name" value="PIN_XRN1-2-like"/>
    <property type="match status" value="1"/>
</dbReference>
<proteinExistence type="inferred from homology"/>
<keyword evidence="21" id="KW-1185">Reference proteome</keyword>
<comment type="similarity">
    <text evidence="2 15">Belongs to the 5'-3' exonuclease family. XRN2/RAT1 subfamily.</text>
</comment>
<accession>A0A167ZWZ5</accession>
<evidence type="ECO:0000256" key="4">
    <source>
        <dbReference type="ARBA" id="ARBA00022552"/>
    </source>
</evidence>
<feature type="coiled-coil region" evidence="17">
    <location>
        <begin position="120"/>
        <end position="156"/>
    </location>
</feature>
<dbReference type="InterPro" id="IPR001878">
    <property type="entry name" value="Znf_CCHC"/>
</dbReference>
<evidence type="ECO:0000256" key="17">
    <source>
        <dbReference type="SAM" id="Coils"/>
    </source>
</evidence>
<feature type="compositionally biased region" description="Basic and acidic residues" evidence="18">
    <location>
        <begin position="526"/>
        <end position="538"/>
    </location>
</feature>
<keyword evidence="9" id="KW-0805">Transcription regulation</keyword>
<dbReference type="FunFam" id="3.40.50.12390:FF:000005">
    <property type="entry name" value="5'-3' exoribonuclease 2"/>
    <property type="match status" value="1"/>
</dbReference>
<evidence type="ECO:0000256" key="9">
    <source>
        <dbReference type="ARBA" id="ARBA00023015"/>
    </source>
</evidence>
<keyword evidence="7 15" id="KW-0378">Hydrolase</keyword>
<dbReference type="Gene3D" id="1.25.40.1050">
    <property type="match status" value="1"/>
</dbReference>
<comment type="function">
    <text evidence="15">Possesses 5'-&gt;3' exoribonuclease activity. May promote termination of transcription by RNA polymerase II.</text>
</comment>
<feature type="compositionally biased region" description="Gly residues" evidence="18">
    <location>
        <begin position="982"/>
        <end position="1024"/>
    </location>
</feature>
<dbReference type="PANTHER" id="PTHR12341:SF41">
    <property type="entry name" value="5'-3' EXORIBONUCLEASE 2"/>
    <property type="match status" value="1"/>
</dbReference>
<evidence type="ECO:0000256" key="16">
    <source>
        <dbReference type="PROSITE-ProRule" id="PRU00047"/>
    </source>
</evidence>
<evidence type="ECO:0000256" key="10">
    <source>
        <dbReference type="ARBA" id="ARBA00023054"/>
    </source>
</evidence>
<evidence type="ECO:0000313" key="21">
    <source>
        <dbReference type="Proteomes" id="UP000242877"/>
    </source>
</evidence>
<comment type="subunit">
    <text evidence="14">Interacts with RAI1; the interaction is direct, stabilizes RAT1 protein structure and may stimulate its exoribonuclease activity. The interaction also stimulates RAI1 pyrophosphohydrolase activity, probably by recruiting it to mRNA substrates.</text>
</comment>
<keyword evidence="12" id="KW-0539">Nucleus</keyword>
<feature type="compositionally biased region" description="Polar residues" evidence="18">
    <location>
        <begin position="509"/>
        <end position="519"/>
    </location>
</feature>
<evidence type="ECO:0000256" key="3">
    <source>
        <dbReference type="ARBA" id="ARBA00022472"/>
    </source>
</evidence>
<feature type="compositionally biased region" description="Gly residues" evidence="18">
    <location>
        <begin position="858"/>
        <end position="878"/>
    </location>
</feature>
<feature type="compositionally biased region" description="Gly residues" evidence="18">
    <location>
        <begin position="903"/>
        <end position="912"/>
    </location>
</feature>
<dbReference type="Proteomes" id="UP000242877">
    <property type="component" value="Unassembled WGS sequence"/>
</dbReference>
<dbReference type="FunFam" id="1.25.40.1050:FF:000002">
    <property type="entry name" value="5'-3' exoribonuclease"/>
    <property type="match status" value="1"/>
</dbReference>
<evidence type="ECO:0000256" key="2">
    <source>
        <dbReference type="ARBA" id="ARBA00006994"/>
    </source>
</evidence>
<dbReference type="InterPro" id="IPR041412">
    <property type="entry name" value="Xrn1_helical"/>
</dbReference>
<evidence type="ECO:0000256" key="6">
    <source>
        <dbReference type="ARBA" id="ARBA00022722"/>
    </source>
</evidence>
<dbReference type="AlphaFoldDB" id="A0A167ZWZ5"/>
<feature type="compositionally biased region" description="Acidic residues" evidence="18">
    <location>
        <begin position="539"/>
        <end position="556"/>
    </location>
</feature>
<dbReference type="InterPro" id="IPR027073">
    <property type="entry name" value="5_3_exoribonuclease"/>
</dbReference>
<dbReference type="GO" id="GO:0006364">
    <property type="term" value="P:rRNA processing"/>
    <property type="evidence" value="ECO:0007669"/>
    <property type="project" value="UniProtKB-KW"/>
</dbReference>
<evidence type="ECO:0000256" key="5">
    <source>
        <dbReference type="ARBA" id="ARBA00022664"/>
    </source>
</evidence>
<keyword evidence="8 15" id="KW-0269">Exonuclease</keyword>
<evidence type="ECO:0000256" key="1">
    <source>
        <dbReference type="ARBA" id="ARBA00004123"/>
    </source>
</evidence>
<dbReference type="GO" id="GO:0003723">
    <property type="term" value="F:RNA binding"/>
    <property type="evidence" value="ECO:0007669"/>
    <property type="project" value="TreeGrafter"/>
</dbReference>
<keyword evidence="3" id="KW-0806">Transcription termination</keyword>
<dbReference type="Pfam" id="PF00098">
    <property type="entry name" value="zf-CCHC"/>
    <property type="match status" value="1"/>
</dbReference>
<dbReference type="OrthoDB" id="28245at2759"/>
<evidence type="ECO:0000256" key="11">
    <source>
        <dbReference type="ARBA" id="ARBA00023163"/>
    </source>
</evidence>
<dbReference type="GO" id="GO:0051984">
    <property type="term" value="P:positive regulation of chromosome segregation"/>
    <property type="evidence" value="ECO:0007669"/>
    <property type="project" value="EnsemblFungi"/>
</dbReference>
<evidence type="ECO:0000256" key="15">
    <source>
        <dbReference type="PIRNR" id="PIRNR037239"/>
    </source>
</evidence>
<dbReference type="InterPro" id="IPR004859">
    <property type="entry name" value="Xrn1_N"/>
</dbReference>
<keyword evidence="16" id="KW-0863">Zinc-finger</keyword>
<dbReference type="EMBL" id="AZGZ01000009">
    <property type="protein sequence ID" value="KZZ93201.1"/>
    <property type="molecule type" value="Genomic_DNA"/>
</dbReference>
<evidence type="ECO:0000256" key="12">
    <source>
        <dbReference type="ARBA" id="ARBA00023242"/>
    </source>
</evidence>